<evidence type="ECO:0000313" key="2">
    <source>
        <dbReference type="EMBL" id="KAB2336256.1"/>
    </source>
</evidence>
<proteinExistence type="predicted"/>
<comment type="caution">
    <text evidence="2">The sequence shown here is derived from an EMBL/GenBank/DDBJ whole genome shotgun (WGS) entry which is preliminary data.</text>
</comment>
<dbReference type="InterPro" id="IPR002539">
    <property type="entry name" value="MaoC-like_dom"/>
</dbReference>
<dbReference type="OrthoDB" id="9801625at2"/>
<organism evidence="2 3">
    <name type="scientific">Cytobacillus depressus</name>
    <dbReference type="NCBI Taxonomy" id="1602942"/>
    <lineage>
        <taxon>Bacteria</taxon>
        <taxon>Bacillati</taxon>
        <taxon>Bacillota</taxon>
        <taxon>Bacilli</taxon>
        <taxon>Bacillales</taxon>
        <taxon>Bacillaceae</taxon>
        <taxon>Cytobacillus</taxon>
    </lineage>
</organism>
<dbReference type="RefSeq" id="WP_151535059.1">
    <property type="nucleotide sequence ID" value="NZ_WBOS01000004.1"/>
</dbReference>
<evidence type="ECO:0000313" key="3">
    <source>
        <dbReference type="Proteomes" id="UP000481030"/>
    </source>
</evidence>
<protein>
    <recommendedName>
        <fullName evidence="1">MaoC-like domain-containing protein</fullName>
    </recommendedName>
</protein>
<dbReference type="Gene3D" id="3.10.129.10">
    <property type="entry name" value="Hotdog Thioesterase"/>
    <property type="match status" value="1"/>
</dbReference>
<sequence length="113" mass="12999">MKSITFQITDRDIEQYAKLSGDDNPIHLDLAEANRQGFSNKVAHGMLTMAKIWSVLSQDFLLPYHIPKHYEISFVSPVYISDKVTIDVKRAEDEYRFECKSNEKIIAKGSFTI</sequence>
<feature type="domain" description="MaoC-like" evidence="1">
    <location>
        <begin position="6"/>
        <end position="100"/>
    </location>
</feature>
<name>A0A6L3V7F4_9BACI</name>
<gene>
    <name evidence="2" type="ORF">F7731_12245</name>
</gene>
<keyword evidence="3" id="KW-1185">Reference proteome</keyword>
<dbReference type="EMBL" id="WBOS01000004">
    <property type="protein sequence ID" value="KAB2336256.1"/>
    <property type="molecule type" value="Genomic_DNA"/>
</dbReference>
<dbReference type="PANTHER" id="PTHR43841:SF3">
    <property type="entry name" value="(3R)-HYDROXYACYL-ACP DEHYDRATASE SUBUNIT HADB"/>
    <property type="match status" value="1"/>
</dbReference>
<accession>A0A6L3V7F4</accession>
<dbReference type="AlphaFoldDB" id="A0A6L3V7F4"/>
<dbReference type="Pfam" id="PF01575">
    <property type="entry name" value="MaoC_dehydratas"/>
    <property type="match status" value="1"/>
</dbReference>
<dbReference type="InterPro" id="IPR029069">
    <property type="entry name" value="HotDog_dom_sf"/>
</dbReference>
<dbReference type="SUPFAM" id="SSF54637">
    <property type="entry name" value="Thioesterase/thiol ester dehydrase-isomerase"/>
    <property type="match status" value="1"/>
</dbReference>
<evidence type="ECO:0000259" key="1">
    <source>
        <dbReference type="Pfam" id="PF01575"/>
    </source>
</evidence>
<reference evidence="2 3" key="1">
    <citation type="journal article" date="2016" name="Antonie Van Leeuwenhoek">
        <title>Bacillus depressus sp. nov., isolated from soil of a sunflower field.</title>
        <authorList>
            <person name="Wei X."/>
            <person name="Xin D."/>
            <person name="Xin Y."/>
            <person name="Zhang H."/>
            <person name="Wang T."/>
            <person name="Zhang J."/>
        </authorList>
    </citation>
    <scope>NUCLEOTIDE SEQUENCE [LARGE SCALE GENOMIC DNA]</scope>
    <source>
        <strain evidence="2 3">BZ1</strain>
    </source>
</reference>
<dbReference type="PANTHER" id="PTHR43841">
    <property type="entry name" value="3-HYDROXYACYL-THIOESTER DEHYDRATASE HTDX-RELATED"/>
    <property type="match status" value="1"/>
</dbReference>
<dbReference type="Proteomes" id="UP000481030">
    <property type="component" value="Unassembled WGS sequence"/>
</dbReference>